<protein>
    <submittedName>
        <fullName evidence="1">Uncharacterized protein</fullName>
    </submittedName>
</protein>
<dbReference type="EMBL" id="AP021861">
    <property type="protein sequence ID" value="BBO32619.1"/>
    <property type="molecule type" value="Genomic_DNA"/>
</dbReference>
<accession>A0A5K7XI47</accession>
<reference evidence="2" key="1">
    <citation type="submission" date="2019-10" db="EMBL/GenBank/DDBJ databases">
        <title>Lacipirellula parvula gen. nov., sp. nov., representing a lineage of planctomycetes widespread in freshwater anoxic habitats, and description of the family Lacipirellulaceae.</title>
        <authorList>
            <person name="Dedysh S.N."/>
            <person name="Kulichevskaya I.S."/>
            <person name="Beletsky A.V."/>
            <person name="Rakitin A.L."/>
            <person name="Mardanov A.V."/>
            <person name="Ivanova A.A."/>
            <person name="Saltykova V.X."/>
            <person name="Rijpstra W.I.C."/>
            <person name="Sinninghe Damste J.S."/>
            <person name="Ravin N.V."/>
        </authorList>
    </citation>
    <scope>NUCLEOTIDE SEQUENCE [LARGE SCALE GENOMIC DNA]</scope>
    <source>
        <strain evidence="2">PX69</strain>
    </source>
</reference>
<evidence type="ECO:0000313" key="2">
    <source>
        <dbReference type="Proteomes" id="UP000326837"/>
    </source>
</evidence>
<dbReference type="Proteomes" id="UP000326837">
    <property type="component" value="Chromosome"/>
</dbReference>
<proteinExistence type="predicted"/>
<keyword evidence="2" id="KW-1185">Reference proteome</keyword>
<organism evidence="1 2">
    <name type="scientific">Lacipirellula parvula</name>
    <dbReference type="NCBI Taxonomy" id="2650471"/>
    <lineage>
        <taxon>Bacteria</taxon>
        <taxon>Pseudomonadati</taxon>
        <taxon>Planctomycetota</taxon>
        <taxon>Planctomycetia</taxon>
        <taxon>Pirellulales</taxon>
        <taxon>Lacipirellulaceae</taxon>
        <taxon>Lacipirellula</taxon>
    </lineage>
</organism>
<dbReference type="AlphaFoldDB" id="A0A5K7XI47"/>
<dbReference type="KEGG" id="lpav:PLANPX_2231"/>
<evidence type="ECO:0000313" key="1">
    <source>
        <dbReference type="EMBL" id="BBO32619.1"/>
    </source>
</evidence>
<gene>
    <name evidence="1" type="ORF">PLANPX_2231</name>
</gene>
<name>A0A5K7XI47_9BACT</name>
<sequence>MCGHNANRQGPRAARAENYGKIAEIREVENDFGRPRKAAADSEWGSRVRRELKWQKRFTPPN</sequence>